<reference evidence="4" key="3">
    <citation type="journal article" date="2008" name="Nucleic Acids Res.">
        <title>The rice annotation project database (RAP-DB): 2008 update.</title>
        <authorList>
            <consortium name="The rice annotation project (RAP)"/>
        </authorList>
    </citation>
    <scope>GENOME REANNOTATION</scope>
    <source>
        <strain evidence="4">cv. Nipponbare</strain>
    </source>
</reference>
<protein>
    <submittedName>
        <fullName evidence="2">Uncharacterized protein</fullName>
    </submittedName>
</protein>
<evidence type="ECO:0000313" key="4">
    <source>
        <dbReference type="Proteomes" id="UP000000763"/>
    </source>
</evidence>
<dbReference type="AlphaFoldDB" id="Q5NB05"/>
<dbReference type="Proteomes" id="UP000000763">
    <property type="component" value="Chromosome 1"/>
</dbReference>
<dbReference type="EMBL" id="AP002480">
    <property type="protein sequence ID" value="BAD86861.1"/>
    <property type="molecule type" value="Genomic_DNA"/>
</dbReference>
<organism evidence="2">
    <name type="scientific">Oryza sativa subsp. japonica</name>
    <name type="common">Rice</name>
    <dbReference type="NCBI Taxonomy" id="39947"/>
    <lineage>
        <taxon>Eukaryota</taxon>
        <taxon>Viridiplantae</taxon>
        <taxon>Streptophyta</taxon>
        <taxon>Embryophyta</taxon>
        <taxon>Tracheophyta</taxon>
        <taxon>Spermatophyta</taxon>
        <taxon>Magnoliopsida</taxon>
        <taxon>Liliopsida</taxon>
        <taxon>Poales</taxon>
        <taxon>Poaceae</taxon>
        <taxon>BOP clade</taxon>
        <taxon>Oryzoideae</taxon>
        <taxon>Oryzeae</taxon>
        <taxon>Oryzinae</taxon>
        <taxon>Oryza</taxon>
        <taxon>Oryza sativa</taxon>
    </lineage>
</organism>
<accession>Q5NB05</accession>
<reference evidence="4" key="2">
    <citation type="journal article" date="2005" name="Nature">
        <title>The map-based sequence of the rice genome.</title>
        <authorList>
            <consortium name="International rice genome sequencing project (IRGSP)"/>
            <person name="Matsumoto T."/>
            <person name="Wu J."/>
            <person name="Kanamori H."/>
            <person name="Katayose Y."/>
            <person name="Fujisawa M."/>
            <person name="Namiki N."/>
            <person name="Mizuno H."/>
            <person name="Yamamoto K."/>
            <person name="Antonio B.A."/>
            <person name="Baba T."/>
            <person name="Sakata K."/>
            <person name="Nagamura Y."/>
            <person name="Aoki H."/>
            <person name="Arikawa K."/>
            <person name="Arita K."/>
            <person name="Bito T."/>
            <person name="Chiden Y."/>
            <person name="Fujitsuka N."/>
            <person name="Fukunaka R."/>
            <person name="Hamada M."/>
            <person name="Harada C."/>
            <person name="Hayashi A."/>
            <person name="Hijishita S."/>
            <person name="Honda M."/>
            <person name="Hosokawa S."/>
            <person name="Ichikawa Y."/>
            <person name="Idonuma A."/>
            <person name="Iijima M."/>
            <person name="Ikeda M."/>
            <person name="Ikeno M."/>
            <person name="Ito K."/>
            <person name="Ito S."/>
            <person name="Ito T."/>
            <person name="Ito Y."/>
            <person name="Ito Y."/>
            <person name="Iwabuchi A."/>
            <person name="Kamiya K."/>
            <person name="Karasawa W."/>
            <person name="Kurita K."/>
            <person name="Katagiri S."/>
            <person name="Kikuta A."/>
            <person name="Kobayashi H."/>
            <person name="Kobayashi N."/>
            <person name="Machita K."/>
            <person name="Maehara T."/>
            <person name="Masukawa M."/>
            <person name="Mizubayashi T."/>
            <person name="Mukai Y."/>
            <person name="Nagasaki H."/>
            <person name="Nagata Y."/>
            <person name="Naito S."/>
            <person name="Nakashima M."/>
            <person name="Nakama Y."/>
            <person name="Nakamichi Y."/>
            <person name="Nakamura M."/>
            <person name="Meguro A."/>
            <person name="Negishi M."/>
            <person name="Ohta I."/>
            <person name="Ohta T."/>
            <person name="Okamoto M."/>
            <person name="Ono N."/>
            <person name="Saji S."/>
            <person name="Sakaguchi M."/>
            <person name="Sakai K."/>
            <person name="Shibata M."/>
            <person name="Shimokawa T."/>
            <person name="Song J."/>
            <person name="Takazaki Y."/>
            <person name="Terasawa K."/>
            <person name="Tsugane M."/>
            <person name="Tsuji K."/>
            <person name="Ueda S."/>
            <person name="Waki K."/>
            <person name="Yamagata H."/>
            <person name="Yamamoto M."/>
            <person name="Yamamoto S."/>
            <person name="Yamane H."/>
            <person name="Yoshiki S."/>
            <person name="Yoshihara R."/>
            <person name="Yukawa K."/>
            <person name="Zhong H."/>
            <person name="Yano M."/>
            <person name="Yuan Q."/>
            <person name="Ouyang S."/>
            <person name="Liu J."/>
            <person name="Jones K.M."/>
            <person name="Gansberger K."/>
            <person name="Moffat K."/>
            <person name="Hill J."/>
            <person name="Bera J."/>
            <person name="Fadrosh D."/>
            <person name="Jin S."/>
            <person name="Johri S."/>
            <person name="Kim M."/>
            <person name="Overton L."/>
            <person name="Reardon M."/>
            <person name="Tsitrin T."/>
            <person name="Vuong H."/>
            <person name="Weaver B."/>
            <person name="Ciecko A."/>
            <person name="Tallon L."/>
            <person name="Jackson J."/>
            <person name="Pai G."/>
            <person name="Aken S.V."/>
            <person name="Utterback T."/>
            <person name="Reidmuller S."/>
            <person name="Feldblyum T."/>
            <person name="Hsiao J."/>
            <person name="Zismann V."/>
            <person name="Iobst S."/>
            <person name="de Vazeille A.R."/>
            <person name="Buell C.R."/>
            <person name="Ying K."/>
            <person name="Li Y."/>
            <person name="Lu T."/>
            <person name="Huang Y."/>
            <person name="Zhao Q."/>
            <person name="Feng Q."/>
            <person name="Zhang L."/>
            <person name="Zhu J."/>
            <person name="Weng Q."/>
            <person name="Mu J."/>
            <person name="Lu Y."/>
            <person name="Fan D."/>
            <person name="Liu Y."/>
            <person name="Guan J."/>
            <person name="Zhang Y."/>
            <person name="Yu S."/>
            <person name="Liu X."/>
            <person name="Zhang Y."/>
            <person name="Hong G."/>
            <person name="Han B."/>
            <person name="Choisne N."/>
            <person name="Demange N."/>
            <person name="Orjeda G."/>
            <person name="Samain S."/>
            <person name="Cattolico L."/>
            <person name="Pelletier E."/>
            <person name="Couloux A."/>
            <person name="Segurens B."/>
            <person name="Wincker P."/>
            <person name="D'Hont A."/>
            <person name="Scarpelli C."/>
            <person name="Weissenbach J."/>
            <person name="Salanoubat M."/>
            <person name="Quetier F."/>
            <person name="Yu Y."/>
            <person name="Kim H.R."/>
            <person name="Rambo T."/>
            <person name="Currie J."/>
            <person name="Collura K."/>
            <person name="Luo M."/>
            <person name="Yang T."/>
            <person name="Ammiraju J.S.S."/>
            <person name="Engler F."/>
            <person name="Soderlund C."/>
            <person name="Wing R.A."/>
            <person name="Palmer L.E."/>
            <person name="de la Bastide M."/>
            <person name="Spiegel L."/>
            <person name="Nascimento L."/>
            <person name="Zutavern T."/>
            <person name="O'Shaughnessy A."/>
            <person name="Dike S."/>
            <person name="Dedhia N."/>
            <person name="Preston R."/>
            <person name="Balija V."/>
            <person name="McCombie W.R."/>
            <person name="Chow T."/>
            <person name="Chen H."/>
            <person name="Chung M."/>
            <person name="Chen C."/>
            <person name="Shaw J."/>
            <person name="Wu H."/>
            <person name="Hsiao K."/>
            <person name="Chao Y."/>
            <person name="Chu M."/>
            <person name="Cheng C."/>
            <person name="Hour A."/>
            <person name="Lee P."/>
            <person name="Lin S."/>
            <person name="Lin Y."/>
            <person name="Liou J."/>
            <person name="Liu S."/>
            <person name="Hsing Y."/>
            <person name="Raghuvanshi S."/>
            <person name="Mohanty A."/>
            <person name="Bharti A.K."/>
            <person name="Gaur A."/>
            <person name="Gupta V."/>
            <person name="Kumar D."/>
            <person name="Ravi V."/>
            <person name="Vij S."/>
            <person name="Kapur A."/>
            <person name="Khurana P."/>
            <person name="Khurana P."/>
            <person name="Khurana J.P."/>
            <person name="Tyagi A.K."/>
            <person name="Gaikwad K."/>
            <person name="Singh A."/>
            <person name="Dalal V."/>
            <person name="Srivastava S."/>
            <person name="Dixit A."/>
            <person name="Pal A.K."/>
            <person name="Ghazi I.A."/>
            <person name="Yadav M."/>
            <person name="Pandit A."/>
            <person name="Bhargava A."/>
            <person name="Sureshbabu K."/>
            <person name="Batra K."/>
            <person name="Sharma T.R."/>
            <person name="Mohapatra T."/>
            <person name="Singh N.K."/>
            <person name="Messing J."/>
            <person name="Nelson A.B."/>
            <person name="Fuks G."/>
            <person name="Kavchok S."/>
            <person name="Keizer G."/>
            <person name="Linton E."/>
            <person name="Llaca V."/>
            <person name="Song R."/>
            <person name="Tanyolac B."/>
            <person name="Young S."/>
            <person name="Ho-Il K."/>
            <person name="Hahn J.H."/>
            <person name="Sangsakoo G."/>
            <person name="Vanavichit A."/>
            <person name="de Mattos Luiz.A.T."/>
            <person name="Zimmer P.D."/>
            <person name="Malone G."/>
            <person name="Dellagostin O."/>
            <person name="de Oliveira A.C."/>
            <person name="Bevan M."/>
            <person name="Bancroft I."/>
            <person name="Minx P."/>
            <person name="Cordum H."/>
            <person name="Wilson R."/>
            <person name="Cheng Z."/>
            <person name="Jin W."/>
            <person name="Jiang J."/>
            <person name="Leong S.A."/>
            <person name="Iwama H."/>
            <person name="Gojobori T."/>
            <person name="Itoh T."/>
            <person name="Niimura Y."/>
            <person name="Fujii Y."/>
            <person name="Habara T."/>
            <person name="Sakai H."/>
            <person name="Sato Y."/>
            <person name="Wilson G."/>
            <person name="Kumar K."/>
            <person name="McCouch S."/>
            <person name="Juretic N."/>
            <person name="Hoen D."/>
            <person name="Wright S."/>
            <person name="Bruskiewich R."/>
            <person name="Bureau T."/>
            <person name="Miyao A."/>
            <person name="Hirochika H."/>
            <person name="Nishikawa T."/>
            <person name="Kadowaki K."/>
            <person name="Sugiura M."/>
            <person name="Burr B."/>
            <person name="Sasaki T."/>
        </authorList>
    </citation>
    <scope>NUCLEOTIDE SEQUENCE [LARGE SCALE GENOMIC DNA]</scope>
    <source>
        <strain evidence="4">cv. Nipponbare</strain>
    </source>
</reference>
<proteinExistence type="predicted"/>
<dbReference type="EMBL" id="AP002070">
    <property type="protein sequence ID" value="BAD81347.1"/>
    <property type="molecule type" value="Genomic_DNA"/>
</dbReference>
<gene>
    <name evidence="3" type="ORF">P0469E05.12</name>
    <name evidence="2" type="ORF">P0511C01.32</name>
</gene>
<evidence type="ECO:0000313" key="2">
    <source>
        <dbReference type="EMBL" id="BAD81347.1"/>
    </source>
</evidence>
<dbReference type="Proteomes" id="UP000817658">
    <property type="component" value="Chromosome 1"/>
</dbReference>
<evidence type="ECO:0000313" key="3">
    <source>
        <dbReference type="EMBL" id="BAD86861.1"/>
    </source>
</evidence>
<evidence type="ECO:0000256" key="1">
    <source>
        <dbReference type="SAM" id="MobiDB-lite"/>
    </source>
</evidence>
<name>Q5NB05_ORYSJ</name>
<sequence length="80" mass="8380">MATGRRGARDDGDTTHVTAANVTARSGGAEAMTTAMTMGRCGAERRHGRQARAGADDGGDQGKIDSIHTYIDRLSDTRMG</sequence>
<feature type="region of interest" description="Disordered" evidence="1">
    <location>
        <begin position="43"/>
        <end position="64"/>
    </location>
</feature>
<reference evidence="2" key="1">
    <citation type="journal article" date="2002" name="Nature">
        <title>The genome sequence and structure of rice chromosome 1.</title>
        <authorList>
            <person name="Sasaki T."/>
            <person name="Matsumoto T."/>
            <person name="Yamamoto K."/>
            <person name="Sakata K."/>
            <person name="Baba T."/>
            <person name="Katayose Y."/>
            <person name="Wu J."/>
            <person name="Niimura Y."/>
            <person name="Cheng Z."/>
            <person name="Nagamura Y."/>
            <person name="Antonio B.A."/>
            <person name="Kanamori H."/>
            <person name="Hosokawa S."/>
            <person name="Masukawa M."/>
            <person name="Arikawa K."/>
            <person name="Chiden Y."/>
            <person name="Hayashi M."/>
            <person name="Okamoto M."/>
            <person name="Ando T."/>
            <person name="Aoki H."/>
            <person name="Arita K."/>
            <person name="Hamada M."/>
            <person name="Harada C."/>
            <person name="Hijishita S."/>
            <person name="Honda M."/>
            <person name="Ichikawa Y."/>
            <person name="Idonuma A."/>
            <person name="Iijima M."/>
            <person name="Ikeda M."/>
            <person name="Ikeno M."/>
            <person name="Itoh S."/>
            <person name="Itoh T."/>
            <person name="Itoh Y."/>
            <person name="Itoh Y."/>
            <person name="Iwabuchi A."/>
            <person name="Kamiya K."/>
            <person name="Karasawa W."/>
            <person name="Katagiri S."/>
            <person name="Kikuta A."/>
            <person name="Kobayashi N."/>
            <person name="Kono I."/>
            <person name="Machita K."/>
            <person name="Maehara T."/>
            <person name="Mizuno H."/>
            <person name="Mizubayashi T."/>
            <person name="Mukai Y."/>
            <person name="Nagasaki H."/>
            <person name="Nakashima M."/>
            <person name="Nakama Y."/>
            <person name="Nakamichi Y."/>
            <person name="Nakamura M."/>
            <person name="Namiki N."/>
            <person name="Negishi M."/>
            <person name="Ohta I."/>
            <person name="Ono N."/>
            <person name="Saji S."/>
            <person name="Sakai K."/>
            <person name="Shibata M."/>
            <person name="Shimokawa T."/>
            <person name="Shomura A."/>
            <person name="Song J."/>
            <person name="Takazaki Y."/>
            <person name="Terasawa K."/>
            <person name="Tsuji K."/>
            <person name="Waki K."/>
            <person name="Yamagata H."/>
            <person name="Yamane H."/>
            <person name="Yoshiki S."/>
            <person name="Yoshihara R."/>
            <person name="Yukawa K."/>
            <person name="Zhong H."/>
            <person name="Iwama H."/>
            <person name="Endo T."/>
            <person name="Ito H."/>
            <person name="Hahn J.H."/>
            <person name="Kim H.I."/>
            <person name="Eun M.Y."/>
            <person name="Yano M."/>
            <person name="Jiang J."/>
            <person name="Gojobori T."/>
        </authorList>
    </citation>
    <scope>NUCLEOTIDE SEQUENCE</scope>
</reference>